<dbReference type="Proteomes" id="UP001596514">
    <property type="component" value="Unassembled WGS sequence"/>
</dbReference>
<gene>
    <name evidence="2" type="ORF">ACFQVD_29055</name>
</gene>
<dbReference type="EMBL" id="JBHTEE010000001">
    <property type="protein sequence ID" value="MFC7604168.1"/>
    <property type="molecule type" value="Genomic_DNA"/>
</dbReference>
<evidence type="ECO:0000259" key="1">
    <source>
        <dbReference type="Pfam" id="PF04149"/>
    </source>
</evidence>
<dbReference type="RefSeq" id="WP_343980881.1">
    <property type="nucleotide sequence ID" value="NZ_BAAAGK010000210.1"/>
</dbReference>
<evidence type="ECO:0000313" key="3">
    <source>
        <dbReference type="Proteomes" id="UP001596514"/>
    </source>
</evidence>
<name>A0ABW2T7T0_9ACTN</name>
<dbReference type="InterPro" id="IPR007278">
    <property type="entry name" value="DUF397"/>
</dbReference>
<evidence type="ECO:0000313" key="2">
    <source>
        <dbReference type="EMBL" id="MFC7604168.1"/>
    </source>
</evidence>
<protein>
    <submittedName>
        <fullName evidence="2">DUF397 domain-containing protein</fullName>
    </submittedName>
</protein>
<proteinExistence type="predicted"/>
<feature type="domain" description="DUF397" evidence="1">
    <location>
        <begin position="9"/>
        <end position="62"/>
    </location>
</feature>
<keyword evidence="3" id="KW-1185">Reference proteome</keyword>
<organism evidence="2 3">
    <name type="scientific">Streptosporangium amethystogenes subsp. fukuiense</name>
    <dbReference type="NCBI Taxonomy" id="698418"/>
    <lineage>
        <taxon>Bacteria</taxon>
        <taxon>Bacillati</taxon>
        <taxon>Actinomycetota</taxon>
        <taxon>Actinomycetes</taxon>
        <taxon>Streptosporangiales</taxon>
        <taxon>Streptosporangiaceae</taxon>
        <taxon>Streptosporangium</taxon>
    </lineage>
</organism>
<accession>A0ABW2T7T0</accession>
<sequence>MNKKHIGAAEWKKSSLSSVNGNCVEVAVLDGGRTGVRDSKERSGPVLVFTREEWGIFIGAIKKDGLRL</sequence>
<dbReference type="Pfam" id="PF04149">
    <property type="entry name" value="DUF397"/>
    <property type="match status" value="1"/>
</dbReference>
<reference evidence="3" key="1">
    <citation type="journal article" date="2019" name="Int. J. Syst. Evol. Microbiol.">
        <title>The Global Catalogue of Microorganisms (GCM) 10K type strain sequencing project: providing services to taxonomists for standard genome sequencing and annotation.</title>
        <authorList>
            <consortium name="The Broad Institute Genomics Platform"/>
            <consortium name="The Broad Institute Genome Sequencing Center for Infectious Disease"/>
            <person name="Wu L."/>
            <person name="Ma J."/>
        </authorList>
    </citation>
    <scope>NUCLEOTIDE SEQUENCE [LARGE SCALE GENOMIC DNA]</scope>
    <source>
        <strain evidence="3">JCM 10083</strain>
    </source>
</reference>
<comment type="caution">
    <text evidence="2">The sequence shown here is derived from an EMBL/GenBank/DDBJ whole genome shotgun (WGS) entry which is preliminary data.</text>
</comment>